<dbReference type="SUPFAM" id="SSF88946">
    <property type="entry name" value="Sigma2 domain of RNA polymerase sigma factors"/>
    <property type="match status" value="1"/>
</dbReference>
<keyword evidence="3" id="KW-0805">Transcription regulation</keyword>
<organism evidence="9 10">
    <name type="scientific">Actinomadura yumaensis</name>
    <dbReference type="NCBI Taxonomy" id="111807"/>
    <lineage>
        <taxon>Bacteria</taxon>
        <taxon>Bacillati</taxon>
        <taxon>Actinomycetota</taxon>
        <taxon>Actinomycetes</taxon>
        <taxon>Streptosporangiales</taxon>
        <taxon>Thermomonosporaceae</taxon>
        <taxon>Actinomadura</taxon>
    </lineage>
</organism>
<keyword evidence="10" id="KW-1185">Reference proteome</keyword>
<gene>
    <name evidence="9" type="ORF">ACFQKB_13065</name>
</gene>
<dbReference type="Gene3D" id="1.10.1740.10">
    <property type="match status" value="1"/>
</dbReference>
<comment type="caution">
    <text evidence="9">The sequence shown here is derived from an EMBL/GenBank/DDBJ whole genome shotgun (WGS) entry which is preliminary data.</text>
</comment>
<comment type="subunit">
    <text evidence="2">Interacts transiently with the RNA polymerase catalytic core formed by RpoA, RpoB, RpoC and RpoZ (2 alpha, 1 beta, 1 beta' and 1 omega subunit) to form the RNA polymerase holoenzyme that can initiate transcription.</text>
</comment>
<dbReference type="InterPro" id="IPR036388">
    <property type="entry name" value="WH-like_DNA-bd_sf"/>
</dbReference>
<evidence type="ECO:0000256" key="1">
    <source>
        <dbReference type="ARBA" id="ARBA00010641"/>
    </source>
</evidence>
<dbReference type="Pfam" id="PF04542">
    <property type="entry name" value="Sigma70_r2"/>
    <property type="match status" value="1"/>
</dbReference>
<evidence type="ECO:0000256" key="2">
    <source>
        <dbReference type="ARBA" id="ARBA00011344"/>
    </source>
</evidence>
<comment type="similarity">
    <text evidence="1">Belongs to the sigma-70 factor family. ECF subfamily.</text>
</comment>
<evidence type="ECO:0000256" key="4">
    <source>
        <dbReference type="ARBA" id="ARBA00023082"/>
    </source>
</evidence>
<evidence type="ECO:0000256" key="3">
    <source>
        <dbReference type="ARBA" id="ARBA00023015"/>
    </source>
</evidence>
<proteinExistence type="inferred from homology"/>
<evidence type="ECO:0000256" key="6">
    <source>
        <dbReference type="SAM" id="MobiDB-lite"/>
    </source>
</evidence>
<evidence type="ECO:0000313" key="10">
    <source>
        <dbReference type="Proteomes" id="UP001596380"/>
    </source>
</evidence>
<dbReference type="RefSeq" id="WP_160826203.1">
    <property type="nucleotide sequence ID" value="NZ_JBHSXE010000001.1"/>
</dbReference>
<feature type="region of interest" description="Disordered" evidence="6">
    <location>
        <begin position="283"/>
        <end position="321"/>
    </location>
</feature>
<evidence type="ECO:0000256" key="5">
    <source>
        <dbReference type="ARBA" id="ARBA00023163"/>
    </source>
</evidence>
<evidence type="ECO:0000259" key="8">
    <source>
        <dbReference type="Pfam" id="PF08281"/>
    </source>
</evidence>
<evidence type="ECO:0000313" key="9">
    <source>
        <dbReference type="EMBL" id="MFC6880691.1"/>
    </source>
</evidence>
<dbReference type="InterPro" id="IPR013325">
    <property type="entry name" value="RNA_pol_sigma_r2"/>
</dbReference>
<accession>A0ABW2CIG2</accession>
<reference evidence="10" key="1">
    <citation type="journal article" date="2019" name="Int. J. Syst. Evol. Microbiol.">
        <title>The Global Catalogue of Microorganisms (GCM) 10K type strain sequencing project: providing services to taxonomists for standard genome sequencing and annotation.</title>
        <authorList>
            <consortium name="The Broad Institute Genomics Platform"/>
            <consortium name="The Broad Institute Genome Sequencing Center for Infectious Disease"/>
            <person name="Wu L."/>
            <person name="Ma J."/>
        </authorList>
    </citation>
    <scope>NUCLEOTIDE SEQUENCE [LARGE SCALE GENOMIC DNA]</scope>
    <source>
        <strain evidence="10">JCM 3369</strain>
    </source>
</reference>
<dbReference type="Pfam" id="PF08281">
    <property type="entry name" value="Sigma70_r4_2"/>
    <property type="match status" value="1"/>
</dbReference>
<dbReference type="InterPro" id="IPR032710">
    <property type="entry name" value="NTF2-like_dom_sf"/>
</dbReference>
<dbReference type="NCBIfam" id="TIGR02937">
    <property type="entry name" value="sigma70-ECF"/>
    <property type="match status" value="1"/>
</dbReference>
<dbReference type="SUPFAM" id="SSF54427">
    <property type="entry name" value="NTF2-like"/>
    <property type="match status" value="1"/>
</dbReference>
<dbReference type="Gene3D" id="3.10.450.50">
    <property type="match status" value="1"/>
</dbReference>
<dbReference type="InterPro" id="IPR052704">
    <property type="entry name" value="ECF_Sigma-70_Domain"/>
</dbReference>
<dbReference type="InterPro" id="IPR013324">
    <property type="entry name" value="RNA_pol_sigma_r3/r4-like"/>
</dbReference>
<sequence>MDEQDWVRERFAEHQDRLHAVAYRMLGSPGEAEDAVQEAWLRVSRADTGQVENPGGWLTTIVARVCLNMLEARRIRPEEPAGALPAEPHARHASIRPNGQDGPEDEALLADSVGVALMVVLDALAPAERLAFVLHDVFAVSFAEIGGIIDRSPTAARQIASRARRRVQGAAGASDAARSAKREIIEAFLAASRGGDFAALLELLDPDAVAGDLRGGQEVAAFFAGRAQAARLALVDGVPAAVWSHLGRPKAVITFTVDEKITRIDIDTDPERVRTLDIVVLPADAPTDRRPMEDGPHQAERRSAGPAQPAARSSDAAGNGS</sequence>
<evidence type="ECO:0000259" key="7">
    <source>
        <dbReference type="Pfam" id="PF04542"/>
    </source>
</evidence>
<keyword evidence="5" id="KW-0804">Transcription</keyword>
<dbReference type="InterPro" id="IPR013249">
    <property type="entry name" value="RNA_pol_sigma70_r4_t2"/>
</dbReference>
<feature type="region of interest" description="Disordered" evidence="6">
    <location>
        <begin position="79"/>
        <end position="102"/>
    </location>
</feature>
<feature type="compositionally biased region" description="Basic and acidic residues" evidence="6">
    <location>
        <begin position="286"/>
        <end position="303"/>
    </location>
</feature>
<dbReference type="PANTHER" id="PTHR30173">
    <property type="entry name" value="SIGMA 19 FACTOR"/>
    <property type="match status" value="1"/>
</dbReference>
<dbReference type="EMBL" id="JBHSXS010000006">
    <property type="protein sequence ID" value="MFC6880691.1"/>
    <property type="molecule type" value="Genomic_DNA"/>
</dbReference>
<dbReference type="InterPro" id="IPR014284">
    <property type="entry name" value="RNA_pol_sigma-70_dom"/>
</dbReference>
<feature type="domain" description="RNA polymerase sigma-70 region 2" evidence="7">
    <location>
        <begin position="11"/>
        <end position="73"/>
    </location>
</feature>
<dbReference type="InterPro" id="IPR007627">
    <property type="entry name" value="RNA_pol_sigma70_r2"/>
</dbReference>
<keyword evidence="4" id="KW-0731">Sigma factor</keyword>
<dbReference type="PANTHER" id="PTHR30173:SF43">
    <property type="entry name" value="ECF RNA POLYMERASE SIGMA FACTOR SIGI-RELATED"/>
    <property type="match status" value="1"/>
</dbReference>
<name>A0ABW2CIG2_9ACTN</name>
<dbReference type="Proteomes" id="UP001596380">
    <property type="component" value="Unassembled WGS sequence"/>
</dbReference>
<protein>
    <submittedName>
        <fullName evidence="9">Sigma-70 family RNA polymerase sigma factor</fullName>
    </submittedName>
</protein>
<feature type="domain" description="RNA polymerase sigma factor 70 region 4 type 2" evidence="8">
    <location>
        <begin position="116"/>
        <end position="166"/>
    </location>
</feature>
<dbReference type="Gene3D" id="1.10.10.10">
    <property type="entry name" value="Winged helix-like DNA-binding domain superfamily/Winged helix DNA-binding domain"/>
    <property type="match status" value="1"/>
</dbReference>
<dbReference type="SUPFAM" id="SSF88659">
    <property type="entry name" value="Sigma3 and sigma4 domains of RNA polymerase sigma factors"/>
    <property type="match status" value="1"/>
</dbReference>